<reference evidence="1" key="1">
    <citation type="journal article" date="2019" name="bioRxiv">
        <title>The Genome of the Zebra Mussel, Dreissena polymorpha: A Resource for Invasive Species Research.</title>
        <authorList>
            <person name="McCartney M.A."/>
            <person name="Auch B."/>
            <person name="Kono T."/>
            <person name="Mallez S."/>
            <person name="Zhang Y."/>
            <person name="Obille A."/>
            <person name="Becker A."/>
            <person name="Abrahante J.E."/>
            <person name="Garbe J."/>
            <person name="Badalamenti J.P."/>
            <person name="Herman A."/>
            <person name="Mangelson H."/>
            <person name="Liachko I."/>
            <person name="Sullivan S."/>
            <person name="Sone E.D."/>
            <person name="Koren S."/>
            <person name="Silverstein K.A.T."/>
            <person name="Beckman K.B."/>
            <person name="Gohl D.M."/>
        </authorList>
    </citation>
    <scope>NUCLEOTIDE SEQUENCE</scope>
    <source>
        <strain evidence="1">Duluth1</strain>
        <tissue evidence="1">Whole animal</tissue>
    </source>
</reference>
<sequence>MVRSSMYLQTLPPLDLECLDLDGDFNTLPVIFEDIYDDHPIGTGIEKISAGFKAFSIKSILVFKRHL</sequence>
<reference evidence="1" key="2">
    <citation type="submission" date="2020-11" db="EMBL/GenBank/DDBJ databases">
        <authorList>
            <person name="McCartney M.A."/>
            <person name="Auch B."/>
            <person name="Kono T."/>
            <person name="Mallez S."/>
            <person name="Becker A."/>
            <person name="Gohl D.M."/>
            <person name="Silverstein K.A.T."/>
            <person name="Koren S."/>
            <person name="Bechman K.B."/>
            <person name="Herman A."/>
            <person name="Abrahante J.E."/>
            <person name="Garbe J."/>
        </authorList>
    </citation>
    <scope>NUCLEOTIDE SEQUENCE</scope>
    <source>
        <strain evidence="1">Duluth1</strain>
        <tissue evidence="1">Whole animal</tissue>
    </source>
</reference>
<organism evidence="1 2">
    <name type="scientific">Dreissena polymorpha</name>
    <name type="common">Zebra mussel</name>
    <name type="synonym">Mytilus polymorpha</name>
    <dbReference type="NCBI Taxonomy" id="45954"/>
    <lineage>
        <taxon>Eukaryota</taxon>
        <taxon>Metazoa</taxon>
        <taxon>Spiralia</taxon>
        <taxon>Lophotrochozoa</taxon>
        <taxon>Mollusca</taxon>
        <taxon>Bivalvia</taxon>
        <taxon>Autobranchia</taxon>
        <taxon>Heteroconchia</taxon>
        <taxon>Euheterodonta</taxon>
        <taxon>Imparidentia</taxon>
        <taxon>Neoheterodontei</taxon>
        <taxon>Myida</taxon>
        <taxon>Dreissenoidea</taxon>
        <taxon>Dreissenidae</taxon>
        <taxon>Dreissena</taxon>
    </lineage>
</organism>
<keyword evidence="2" id="KW-1185">Reference proteome</keyword>
<proteinExistence type="predicted"/>
<comment type="caution">
    <text evidence="1">The sequence shown here is derived from an EMBL/GenBank/DDBJ whole genome shotgun (WGS) entry which is preliminary data.</text>
</comment>
<dbReference type="EMBL" id="JAIWYP010000003">
    <property type="protein sequence ID" value="KAH3849686.1"/>
    <property type="molecule type" value="Genomic_DNA"/>
</dbReference>
<evidence type="ECO:0000313" key="2">
    <source>
        <dbReference type="Proteomes" id="UP000828390"/>
    </source>
</evidence>
<protein>
    <submittedName>
        <fullName evidence="1">Uncharacterized protein</fullName>
    </submittedName>
</protein>
<dbReference type="AlphaFoldDB" id="A0A9D4L396"/>
<evidence type="ECO:0000313" key="1">
    <source>
        <dbReference type="EMBL" id="KAH3849686.1"/>
    </source>
</evidence>
<name>A0A9D4L396_DREPO</name>
<dbReference type="Proteomes" id="UP000828390">
    <property type="component" value="Unassembled WGS sequence"/>
</dbReference>
<gene>
    <name evidence="1" type="ORF">DPMN_092089</name>
</gene>
<accession>A0A9D4L396</accession>